<evidence type="ECO:0000313" key="2">
    <source>
        <dbReference type="EMBL" id="MEZ0164614.1"/>
    </source>
</evidence>
<evidence type="ECO:0000313" key="3">
    <source>
        <dbReference type="Proteomes" id="UP001565927"/>
    </source>
</evidence>
<organism evidence="2 3">
    <name type="scientific">Kineococcus halophytocola</name>
    <dbReference type="NCBI Taxonomy" id="3234027"/>
    <lineage>
        <taxon>Bacteria</taxon>
        <taxon>Bacillati</taxon>
        <taxon>Actinomycetota</taxon>
        <taxon>Actinomycetes</taxon>
        <taxon>Kineosporiales</taxon>
        <taxon>Kineosporiaceae</taxon>
        <taxon>Kineococcus</taxon>
    </lineage>
</organism>
<gene>
    <name evidence="2" type="ORF">AB2L27_07535</name>
</gene>
<evidence type="ECO:0000256" key="1">
    <source>
        <dbReference type="SAM" id="Phobius"/>
    </source>
</evidence>
<keyword evidence="3" id="KW-1185">Reference proteome</keyword>
<feature type="transmembrane region" description="Helical" evidence="1">
    <location>
        <begin position="98"/>
        <end position="123"/>
    </location>
</feature>
<protein>
    <submittedName>
        <fullName evidence="2">Rhomboid-like protein</fullName>
    </submittedName>
</protein>
<feature type="transmembrane region" description="Helical" evidence="1">
    <location>
        <begin position="183"/>
        <end position="200"/>
    </location>
</feature>
<sequence length="218" mass="22536">MRTLQRWRGQVHGLPRGLDLAVLHTLAVLGVFLVLHTQSPAEGARFVQESSTNLANLRRSPARVLVLSAVVVPHPAGLLVLLPLVAGLVAVQRWLGRVATVVAFGFGHVGASLVVATVLAAGLTHGRLDPSVARAPDVGVSYGLACLLGLLGARVPRWARVPWVVLPSAGLALVLVLAPDFTALGHLVALLIGFGLAVLVHRGAGPPARPPAAAAQLP</sequence>
<keyword evidence="1" id="KW-0472">Membrane</keyword>
<feature type="transmembrane region" description="Helical" evidence="1">
    <location>
        <begin position="67"/>
        <end position="91"/>
    </location>
</feature>
<dbReference type="EMBL" id="JBGFTU010000007">
    <property type="protein sequence ID" value="MEZ0164614.1"/>
    <property type="molecule type" value="Genomic_DNA"/>
</dbReference>
<dbReference type="RefSeq" id="WP_370440860.1">
    <property type="nucleotide sequence ID" value="NZ_JBGFTU010000007.1"/>
</dbReference>
<keyword evidence="1" id="KW-0812">Transmembrane</keyword>
<reference evidence="2 3" key="1">
    <citation type="submission" date="2024-07" db="EMBL/GenBank/DDBJ databases">
        <authorList>
            <person name="Thanompreechachai J."/>
            <person name="Duangmal K."/>
        </authorList>
    </citation>
    <scope>NUCLEOTIDE SEQUENCE [LARGE SCALE GENOMIC DNA]</scope>
    <source>
        <strain evidence="2 3">LSe6-4</strain>
    </source>
</reference>
<dbReference type="InterPro" id="IPR046862">
    <property type="entry name" value="Rhomboid_2"/>
</dbReference>
<dbReference type="Proteomes" id="UP001565927">
    <property type="component" value="Unassembled WGS sequence"/>
</dbReference>
<feature type="transmembrane region" description="Helical" evidence="1">
    <location>
        <begin position="135"/>
        <end position="153"/>
    </location>
</feature>
<feature type="transmembrane region" description="Helical" evidence="1">
    <location>
        <begin position="160"/>
        <end position="177"/>
    </location>
</feature>
<accession>A0ABV4H0J2</accession>
<dbReference type="Pfam" id="PF20401">
    <property type="entry name" value="Rhomboid_2"/>
    <property type="match status" value="1"/>
</dbReference>
<comment type="caution">
    <text evidence="2">The sequence shown here is derived from an EMBL/GenBank/DDBJ whole genome shotgun (WGS) entry which is preliminary data.</text>
</comment>
<keyword evidence="1" id="KW-1133">Transmembrane helix</keyword>
<proteinExistence type="predicted"/>
<name>A0ABV4H0J2_9ACTN</name>